<gene>
    <name evidence="2" type="ORF">CFN78_23220</name>
</gene>
<proteinExistence type="predicted"/>
<feature type="compositionally biased region" description="Polar residues" evidence="1">
    <location>
        <begin position="1"/>
        <end position="11"/>
    </location>
</feature>
<dbReference type="Proteomes" id="UP000242444">
    <property type="component" value="Unassembled WGS sequence"/>
</dbReference>
<dbReference type="InParanoid" id="A0A263CXF7"/>
<protein>
    <submittedName>
        <fullName evidence="2">Uncharacterized protein</fullName>
    </submittedName>
</protein>
<feature type="region of interest" description="Disordered" evidence="1">
    <location>
        <begin position="182"/>
        <end position="232"/>
    </location>
</feature>
<evidence type="ECO:0000256" key="1">
    <source>
        <dbReference type="SAM" id="MobiDB-lite"/>
    </source>
</evidence>
<feature type="region of interest" description="Disordered" evidence="1">
    <location>
        <begin position="1"/>
        <end position="44"/>
    </location>
</feature>
<feature type="compositionally biased region" description="Acidic residues" evidence="1">
    <location>
        <begin position="19"/>
        <end position="35"/>
    </location>
</feature>
<reference evidence="2 3" key="1">
    <citation type="submission" date="2017-07" db="EMBL/GenBank/DDBJ databases">
        <title>Amycolatopsis antarcticus sp. nov., isolated from the surface of an Antarcticus brown macroalga.</title>
        <authorList>
            <person name="Wang J."/>
            <person name="Leiva S."/>
            <person name="Huang J."/>
            <person name="Huang Y."/>
        </authorList>
    </citation>
    <scope>NUCLEOTIDE SEQUENCE [LARGE SCALE GENOMIC DNA]</scope>
    <source>
        <strain evidence="2 3">AU-G6</strain>
    </source>
</reference>
<dbReference type="EMBL" id="NKYE01000017">
    <property type="protein sequence ID" value="OZM70833.1"/>
    <property type="molecule type" value="Genomic_DNA"/>
</dbReference>
<comment type="caution">
    <text evidence="2">The sequence shown here is derived from an EMBL/GenBank/DDBJ whole genome shotgun (WGS) entry which is preliminary data.</text>
</comment>
<feature type="compositionally biased region" description="Basic and acidic residues" evidence="1">
    <location>
        <begin position="184"/>
        <end position="193"/>
    </location>
</feature>
<dbReference type="RefSeq" id="WP_094865016.1">
    <property type="nucleotide sequence ID" value="NZ_NKYE01000017.1"/>
</dbReference>
<accession>A0A263CXF7</accession>
<evidence type="ECO:0000313" key="2">
    <source>
        <dbReference type="EMBL" id="OZM70833.1"/>
    </source>
</evidence>
<sequence>MVDQNYDNSDYQSDREKLEDADEAQEDREDEADVENWDHDDNVTDYQIDENGITDEVNGVVPDTVNFEEGGRGGGVQVSTEALKSFANYLADVKTELQNNGLSKIREIDIKPGSFFDAFNLRTRLGVEGDSGGDSGGGSGGVKVATEKFIVDAINALDAVSDDLLKLASQYDTAEELNAATGKDLGEHMKDATRYINDATGGSSASPTPDDDGSGDEGDEGDEGDDQDSEAA</sequence>
<evidence type="ECO:0000313" key="3">
    <source>
        <dbReference type="Proteomes" id="UP000242444"/>
    </source>
</evidence>
<dbReference type="AlphaFoldDB" id="A0A263CXF7"/>
<keyword evidence="3" id="KW-1185">Reference proteome</keyword>
<feature type="compositionally biased region" description="Acidic residues" evidence="1">
    <location>
        <begin position="209"/>
        <end position="232"/>
    </location>
</feature>
<organism evidence="2 3">
    <name type="scientific">Amycolatopsis antarctica</name>
    <dbReference type="NCBI Taxonomy" id="1854586"/>
    <lineage>
        <taxon>Bacteria</taxon>
        <taxon>Bacillati</taxon>
        <taxon>Actinomycetota</taxon>
        <taxon>Actinomycetes</taxon>
        <taxon>Pseudonocardiales</taxon>
        <taxon>Pseudonocardiaceae</taxon>
        <taxon>Amycolatopsis</taxon>
    </lineage>
</organism>
<dbReference type="OrthoDB" id="3693227at2"/>
<name>A0A263CXF7_9PSEU</name>